<organism evidence="1 2">
    <name type="scientific">Alternaria gaisen</name>
    <dbReference type="NCBI Taxonomy" id="167740"/>
    <lineage>
        <taxon>Eukaryota</taxon>
        <taxon>Fungi</taxon>
        <taxon>Dikarya</taxon>
        <taxon>Ascomycota</taxon>
        <taxon>Pezizomycotina</taxon>
        <taxon>Dothideomycetes</taxon>
        <taxon>Pleosporomycetidae</taxon>
        <taxon>Pleosporales</taxon>
        <taxon>Pleosporineae</taxon>
        <taxon>Pleosporaceae</taxon>
        <taxon>Alternaria</taxon>
        <taxon>Alternaria sect. Alternaria</taxon>
    </lineage>
</organism>
<keyword evidence="2" id="KW-1185">Reference proteome</keyword>
<evidence type="ECO:0000313" key="1">
    <source>
        <dbReference type="EMBL" id="KAB2108104.1"/>
    </source>
</evidence>
<evidence type="ECO:0000313" key="2">
    <source>
        <dbReference type="Proteomes" id="UP000293547"/>
    </source>
</evidence>
<name>A0ACB6FUJ2_9PLEO</name>
<gene>
    <name evidence="1" type="ORF">AG0111_0g3708</name>
</gene>
<reference evidence="1 2" key="1">
    <citation type="journal article" date="2019" name="bioRxiv">
        <title>Genomics, evolutionary history and diagnostics of the Alternaria alternata species group including apple and Asian pear pathotypes.</title>
        <authorList>
            <person name="Armitage A.D."/>
            <person name="Cockerton H.M."/>
            <person name="Sreenivasaprasad S."/>
            <person name="Woodhall J.W."/>
            <person name="Lane C.R."/>
            <person name="Harrison R.J."/>
            <person name="Clarkson J.P."/>
        </authorList>
    </citation>
    <scope>NUCLEOTIDE SEQUENCE [LARGE SCALE GENOMIC DNA]</scope>
    <source>
        <strain evidence="1 2">FERA 650</strain>
    </source>
</reference>
<dbReference type="Proteomes" id="UP000293547">
    <property type="component" value="Unassembled WGS sequence"/>
</dbReference>
<dbReference type="EMBL" id="PDWZ02000003">
    <property type="protein sequence ID" value="KAB2108104.1"/>
    <property type="molecule type" value="Genomic_DNA"/>
</dbReference>
<proteinExistence type="predicted"/>
<comment type="caution">
    <text evidence="1">The sequence shown here is derived from an EMBL/GenBank/DDBJ whole genome shotgun (WGS) entry which is preliminary data.</text>
</comment>
<protein>
    <submittedName>
        <fullName evidence="1">Siderophore iron transporter 1</fullName>
    </submittedName>
</protein>
<accession>A0ACB6FUJ2</accession>
<sequence>MSGHLGIHLPMVDSRSVDSRSNQPLAMSHRSDADVDKNPQLSTTVTGLDSHAKQESDFTATNQKPQSPTALSGAKSPGVLRIEALNAHTSFINRCCIFFGIFLVAYAYGLDGTLRYTYQPYATAGFQEHSTLATINVLRSVIAAAAQPTAAKIADVFGRVEVVVLSIFFYILGTVIEAASKDVESFATGAVFYQIGYTTIIVLIEVIIADITSLRSRLFFSYIPAIPFLINTWVSGDVSQAVLIKTTWRWGVGMWCIIYTVCCIPLVASLMWSSRQARKAGALDKYQTPYQVHGGSVKNLLMALFWQMDVPGIVLLIAVFGCILTPFTIAGGEQSQWGTAKVIAPLVIGFLCLPVFVIWERRAPHPMLPFYLLKDRAVWGALGIACTLNFAWTMQGDFLYTVLVVAFDESVKSATRISSLYSFTSVITGLILGGIVFKVRRLKPFIIAGTCLFVVAFGLLIHYRGGSGDSSHSGIIGAQICLGIAGGMFPYPAQASIQAATKHEHVAIVTGIYLATYNIGSALGNTVSGAMWQQIIPNELVRRTGDASLAATVYGDPFTFAVSYPVGTAERTAVIEAYRHVQRLLCIAGICLAVLLVAFSLVIRDPKLGKEQSLEDAEESADVGGFDSRH</sequence>